<feature type="transmembrane region" description="Helical" evidence="8">
    <location>
        <begin position="62"/>
        <end position="82"/>
    </location>
</feature>
<feature type="transmembrane region" description="Helical" evidence="8">
    <location>
        <begin position="319"/>
        <end position="338"/>
    </location>
</feature>
<keyword evidence="5 8" id="KW-0812">Transmembrane</keyword>
<evidence type="ECO:0000256" key="1">
    <source>
        <dbReference type="ARBA" id="ARBA00004651"/>
    </source>
</evidence>
<accession>A0AAE3KH75</accession>
<dbReference type="PANTHER" id="PTHR30003:SF0">
    <property type="entry name" value="GLYCOLATE PERMEASE GLCA-RELATED"/>
    <property type="match status" value="1"/>
</dbReference>
<dbReference type="InterPro" id="IPR003804">
    <property type="entry name" value="Lactate_perm"/>
</dbReference>
<dbReference type="EMBL" id="JALJXV010000008">
    <property type="protein sequence ID" value="MCP1676057.1"/>
    <property type="molecule type" value="Genomic_DNA"/>
</dbReference>
<feature type="transmembrane region" description="Helical" evidence="8">
    <location>
        <begin position="568"/>
        <end position="598"/>
    </location>
</feature>
<evidence type="ECO:0000256" key="3">
    <source>
        <dbReference type="ARBA" id="ARBA00022448"/>
    </source>
</evidence>
<dbReference type="Proteomes" id="UP001205843">
    <property type="component" value="Unassembled WGS sequence"/>
</dbReference>
<evidence type="ECO:0000256" key="6">
    <source>
        <dbReference type="ARBA" id="ARBA00022989"/>
    </source>
</evidence>
<feature type="transmembrane region" description="Helical" evidence="8">
    <location>
        <begin position="158"/>
        <end position="179"/>
    </location>
</feature>
<comment type="subcellular location">
    <subcellularLocation>
        <location evidence="8">Cell inner membrane</location>
        <topology evidence="8">Multi-pass membrane protein</topology>
    </subcellularLocation>
    <subcellularLocation>
        <location evidence="1">Cell membrane</location>
        <topology evidence="1">Multi-pass membrane protein</topology>
    </subcellularLocation>
</comment>
<feature type="transmembrane region" description="Helical" evidence="8">
    <location>
        <begin position="199"/>
        <end position="223"/>
    </location>
</feature>
<feature type="transmembrane region" description="Helical" evidence="8">
    <location>
        <begin position="372"/>
        <end position="389"/>
    </location>
</feature>
<feature type="transmembrane region" description="Helical" evidence="8">
    <location>
        <begin position="235"/>
        <end position="258"/>
    </location>
</feature>
<keyword evidence="6 8" id="KW-1133">Transmembrane helix</keyword>
<gene>
    <name evidence="9" type="ORF">J2T57_003216</name>
</gene>
<organism evidence="9 10">
    <name type="scientific">Natronocella acetinitrilica</name>
    <dbReference type="NCBI Taxonomy" id="414046"/>
    <lineage>
        <taxon>Bacteria</taxon>
        <taxon>Pseudomonadati</taxon>
        <taxon>Pseudomonadota</taxon>
        <taxon>Gammaproteobacteria</taxon>
        <taxon>Chromatiales</taxon>
        <taxon>Ectothiorhodospiraceae</taxon>
        <taxon>Natronocella</taxon>
    </lineage>
</organism>
<dbReference type="GO" id="GO:0005886">
    <property type="term" value="C:plasma membrane"/>
    <property type="evidence" value="ECO:0007669"/>
    <property type="project" value="UniProtKB-SubCell"/>
</dbReference>
<comment type="similarity">
    <text evidence="2 8">Belongs to the lactate permease family.</text>
</comment>
<keyword evidence="4" id="KW-1003">Cell membrane</keyword>
<protein>
    <recommendedName>
        <fullName evidence="8">L-lactate permease</fullName>
    </recommendedName>
</protein>
<keyword evidence="10" id="KW-1185">Reference proteome</keyword>
<sequence length="614" mass="64846">MSLPILFLLALAPIITVFVFLVVLRWPAKHAMPLAYGVTVVIAVTLWGTSFTTAMAASVHGLVTALNILFIVFGAILLLYSLRESGAIATIRQGFSDISPDRRVQAIIIAWLFGSMIEGASGFGTPAAIAAPLLLAIGFPAMAAVMCALIIQSTPVSFGAVGTPILVGVSTGLGDQTIVNQSISGSFGFEQYVSHIGVQVAMIHGIIGILVPLIMAGMLTRFFGVNRSFREGLAVWKFAIFAALAFIVPYYLVALVLGPAFPSLLGGLIGLAIVVPAARAGFLMPEDKFDFPERAQWEKEWIGDLQDVKEPALEENKQVGLLNAWMPYVVVAALLVITRTIDPITDMLRAEAVTFSWTNIFGTGINTASQPLYLPGFVLILGSVAAYFLHKMWKVPGAYMEAWKSSGKMIVGAGAALLFAVPMVQVFLNTQSIDGSAMEALLDDGVSYVGAMAQLDGLPSMPEILAEGVSQATGAFWPLFSPLIGALGAFIAGSNTVSNMMFSLFQFSTADNIGLGATDAAIVVALQAVGGAAGNMITVHNVVAACATVGLLGREGLIIRKTLIPMTYYVAAAGVLGMALIYSAVWFLAWIAVVALFIGFMWTNNGRPAHQAAV</sequence>
<evidence type="ECO:0000256" key="7">
    <source>
        <dbReference type="ARBA" id="ARBA00023136"/>
    </source>
</evidence>
<dbReference type="GO" id="GO:0015129">
    <property type="term" value="F:lactate transmembrane transporter activity"/>
    <property type="evidence" value="ECO:0007669"/>
    <property type="project" value="UniProtKB-UniRule"/>
</dbReference>
<evidence type="ECO:0000313" key="9">
    <source>
        <dbReference type="EMBL" id="MCP1676057.1"/>
    </source>
</evidence>
<feature type="transmembrane region" description="Helical" evidence="8">
    <location>
        <begin position="475"/>
        <end position="493"/>
    </location>
</feature>
<feature type="transmembrane region" description="Helical" evidence="8">
    <location>
        <begin position="103"/>
        <end position="123"/>
    </location>
</feature>
<proteinExistence type="inferred from homology"/>
<dbReference type="AlphaFoldDB" id="A0AAE3KH75"/>
<feature type="transmembrane region" description="Helical" evidence="8">
    <location>
        <begin position="129"/>
        <end position="151"/>
    </location>
</feature>
<comment type="function">
    <text evidence="8">Uptake of L-lactate across the membrane. Can also transport D-lactate and glycolate.</text>
</comment>
<evidence type="ECO:0000313" key="10">
    <source>
        <dbReference type="Proteomes" id="UP001205843"/>
    </source>
</evidence>
<feature type="transmembrane region" description="Helical" evidence="8">
    <location>
        <begin position="6"/>
        <end position="27"/>
    </location>
</feature>
<dbReference type="NCBIfam" id="TIGR00795">
    <property type="entry name" value="lctP"/>
    <property type="match status" value="1"/>
</dbReference>
<feature type="transmembrane region" description="Helical" evidence="8">
    <location>
        <begin position="34"/>
        <end position="56"/>
    </location>
</feature>
<dbReference type="Pfam" id="PF02652">
    <property type="entry name" value="Lactate_perm"/>
    <property type="match status" value="1"/>
</dbReference>
<evidence type="ECO:0000256" key="2">
    <source>
        <dbReference type="ARBA" id="ARBA00010100"/>
    </source>
</evidence>
<dbReference type="RefSeq" id="WP_253480683.1">
    <property type="nucleotide sequence ID" value="NZ_JALJXV010000008.1"/>
</dbReference>
<keyword evidence="8" id="KW-0997">Cell inner membrane</keyword>
<evidence type="ECO:0000256" key="5">
    <source>
        <dbReference type="ARBA" id="ARBA00022692"/>
    </source>
</evidence>
<keyword evidence="3 8" id="KW-0813">Transport</keyword>
<dbReference type="GO" id="GO:0015295">
    <property type="term" value="F:solute:proton symporter activity"/>
    <property type="evidence" value="ECO:0007669"/>
    <property type="project" value="TreeGrafter"/>
</dbReference>
<dbReference type="PANTHER" id="PTHR30003">
    <property type="entry name" value="L-LACTATE PERMEASE"/>
    <property type="match status" value="1"/>
</dbReference>
<feature type="transmembrane region" description="Helical" evidence="8">
    <location>
        <begin position="410"/>
        <end position="428"/>
    </location>
</feature>
<feature type="transmembrane region" description="Helical" evidence="8">
    <location>
        <begin position="264"/>
        <end position="284"/>
    </location>
</feature>
<evidence type="ECO:0000256" key="4">
    <source>
        <dbReference type="ARBA" id="ARBA00022475"/>
    </source>
</evidence>
<evidence type="ECO:0000256" key="8">
    <source>
        <dbReference type="RuleBase" id="RU365092"/>
    </source>
</evidence>
<reference evidence="9" key="1">
    <citation type="submission" date="2022-03" db="EMBL/GenBank/DDBJ databases">
        <title>Genomic Encyclopedia of Type Strains, Phase III (KMG-III): the genomes of soil and plant-associated and newly described type strains.</title>
        <authorList>
            <person name="Whitman W."/>
        </authorList>
    </citation>
    <scope>NUCLEOTIDE SEQUENCE</scope>
    <source>
        <strain evidence="9">ANL 6-2</strain>
    </source>
</reference>
<comment type="caution">
    <text evidence="9">The sequence shown here is derived from an EMBL/GenBank/DDBJ whole genome shotgun (WGS) entry which is preliminary data.</text>
</comment>
<keyword evidence="7 8" id="KW-0472">Membrane</keyword>
<name>A0AAE3KH75_9GAMM</name>